<dbReference type="InterPro" id="IPR016035">
    <property type="entry name" value="Acyl_Trfase/lysoPLipase"/>
</dbReference>
<evidence type="ECO:0000256" key="2">
    <source>
        <dbReference type="ARBA" id="ARBA00022963"/>
    </source>
</evidence>
<feature type="active site" description="Proton acceptor" evidence="4">
    <location>
        <position position="186"/>
    </location>
</feature>
<evidence type="ECO:0000259" key="5">
    <source>
        <dbReference type="PROSITE" id="PS51635"/>
    </source>
</evidence>
<keyword evidence="7" id="KW-1185">Reference proteome</keyword>
<dbReference type="EMBL" id="JBEXIP010000023">
    <property type="protein sequence ID" value="MET8436135.1"/>
    <property type="molecule type" value="Genomic_DNA"/>
</dbReference>
<dbReference type="InterPro" id="IPR050301">
    <property type="entry name" value="NTE"/>
</dbReference>
<reference evidence="6 7" key="1">
    <citation type="submission" date="2024-06" db="EMBL/GenBank/DDBJ databases">
        <title>The Natural Products Discovery Center: Release of the First 8490 Sequenced Strains for Exploring Actinobacteria Biosynthetic Diversity.</title>
        <authorList>
            <person name="Kalkreuter E."/>
            <person name="Kautsar S.A."/>
            <person name="Yang D."/>
            <person name="Bader C.D."/>
            <person name="Teijaro C.N."/>
            <person name="Fluegel L."/>
            <person name="Davis C.M."/>
            <person name="Simpson J.R."/>
            <person name="Lauterbach L."/>
            <person name="Steele A.D."/>
            <person name="Gui C."/>
            <person name="Meng S."/>
            <person name="Li G."/>
            <person name="Viehrig K."/>
            <person name="Ye F."/>
            <person name="Su P."/>
            <person name="Kiefer A.F."/>
            <person name="Nichols A."/>
            <person name="Cepeda A.J."/>
            <person name="Yan W."/>
            <person name="Fan B."/>
            <person name="Jiang Y."/>
            <person name="Adhikari A."/>
            <person name="Zheng C.-J."/>
            <person name="Schuster L."/>
            <person name="Cowan T.M."/>
            <person name="Smanski M.J."/>
            <person name="Chevrette M.G."/>
            <person name="De Carvalho L.P.S."/>
            <person name="Shen B."/>
        </authorList>
    </citation>
    <scope>NUCLEOTIDE SEQUENCE [LARGE SCALE GENOMIC DNA]</scope>
    <source>
        <strain evidence="6 7">NPDC005137</strain>
    </source>
</reference>
<name>A0ABV2UE56_9ACTN</name>
<dbReference type="SUPFAM" id="SSF52151">
    <property type="entry name" value="FabD/lysophospholipase-like"/>
    <property type="match status" value="1"/>
</dbReference>
<feature type="short sequence motif" description="DGA/G" evidence="4">
    <location>
        <begin position="186"/>
        <end position="188"/>
    </location>
</feature>
<feature type="short sequence motif" description="GXSXG" evidence="4">
    <location>
        <begin position="41"/>
        <end position="45"/>
    </location>
</feature>
<feature type="domain" description="PNPLA" evidence="5">
    <location>
        <begin position="7"/>
        <end position="200"/>
    </location>
</feature>
<evidence type="ECO:0000313" key="6">
    <source>
        <dbReference type="EMBL" id="MET8436135.1"/>
    </source>
</evidence>
<accession>A0ABV2UE56</accession>
<evidence type="ECO:0000256" key="3">
    <source>
        <dbReference type="ARBA" id="ARBA00023098"/>
    </source>
</evidence>
<keyword evidence="3 4" id="KW-0443">Lipid metabolism</keyword>
<dbReference type="PROSITE" id="PS51635">
    <property type="entry name" value="PNPLA"/>
    <property type="match status" value="1"/>
</dbReference>
<dbReference type="Proteomes" id="UP001550044">
    <property type="component" value="Unassembled WGS sequence"/>
</dbReference>
<protein>
    <submittedName>
        <fullName evidence="6">Patatin-like phospholipase family protein</fullName>
    </submittedName>
</protein>
<comment type="caution">
    <text evidence="4">Lacks conserved residue(s) required for the propagation of feature annotation.</text>
</comment>
<dbReference type="PANTHER" id="PTHR14226:SF57">
    <property type="entry name" value="BLR7027 PROTEIN"/>
    <property type="match status" value="1"/>
</dbReference>
<dbReference type="Pfam" id="PF01734">
    <property type="entry name" value="Patatin"/>
    <property type="match status" value="1"/>
</dbReference>
<keyword evidence="2 4" id="KW-0442">Lipid degradation</keyword>
<organism evidence="6 7">
    <name type="scientific">Streptomyces sp. 900116325</name>
    <dbReference type="NCBI Taxonomy" id="3154295"/>
    <lineage>
        <taxon>Bacteria</taxon>
        <taxon>Bacillati</taxon>
        <taxon>Actinomycetota</taxon>
        <taxon>Actinomycetes</taxon>
        <taxon>Kitasatosporales</taxon>
        <taxon>Streptomycetaceae</taxon>
        <taxon>Streptomyces</taxon>
    </lineage>
</organism>
<keyword evidence="1 4" id="KW-0378">Hydrolase</keyword>
<comment type="caution">
    <text evidence="6">The sequence shown here is derived from an EMBL/GenBank/DDBJ whole genome shotgun (WGS) entry which is preliminary data.</text>
</comment>
<evidence type="ECO:0000256" key="4">
    <source>
        <dbReference type="PROSITE-ProRule" id="PRU01161"/>
    </source>
</evidence>
<sequence length="281" mass="28954">MADIALVLGAGGVTGSAWETGILYGLAEAGVDLSTADLIIGSSAGAVVGAQLASGLLGLPELYARQLADPQGETGGRLGTATLMRYARAVLTASTPEAYGRKLARMAREARTGITADDRRALIASRLLTPEWPERRLHITAVHAATGELHTFDRDSGVPLADAVTASCAVPAVWPVATIDGQDWIDGGVHSPANAHLAAGWERVVVIAPTASGNKVIVSPRSQATDLEARGARVAVITPDEAARKAFGRNPLDPSRRAAAARAGLAQSAMYTEKVAAVLNG</sequence>
<dbReference type="Gene3D" id="3.40.1090.10">
    <property type="entry name" value="Cytosolic phospholipase A2 catalytic domain"/>
    <property type="match status" value="2"/>
</dbReference>
<dbReference type="PANTHER" id="PTHR14226">
    <property type="entry name" value="NEUROPATHY TARGET ESTERASE/SWISS CHEESE D.MELANOGASTER"/>
    <property type="match status" value="1"/>
</dbReference>
<proteinExistence type="predicted"/>
<evidence type="ECO:0000256" key="1">
    <source>
        <dbReference type="ARBA" id="ARBA00022801"/>
    </source>
</evidence>
<dbReference type="RefSeq" id="WP_356711174.1">
    <property type="nucleotide sequence ID" value="NZ_JBEXIP010000023.1"/>
</dbReference>
<dbReference type="InterPro" id="IPR002641">
    <property type="entry name" value="PNPLA_dom"/>
</dbReference>
<evidence type="ECO:0000313" key="7">
    <source>
        <dbReference type="Proteomes" id="UP001550044"/>
    </source>
</evidence>
<feature type="active site" description="Nucleophile" evidence="4">
    <location>
        <position position="43"/>
    </location>
</feature>
<gene>
    <name evidence="6" type="ORF">ABZV61_25825</name>
</gene>